<dbReference type="Pfam" id="PF06527">
    <property type="entry name" value="TniQ"/>
    <property type="match status" value="1"/>
</dbReference>
<comment type="caution">
    <text evidence="2">The sequence shown here is derived from an EMBL/GenBank/DDBJ whole genome shotgun (WGS) entry which is preliminary data.</text>
</comment>
<evidence type="ECO:0000313" key="3">
    <source>
        <dbReference type="Proteomes" id="UP000194464"/>
    </source>
</evidence>
<proteinExistence type="predicted"/>
<accession>A0ABY1R9B2</accession>
<dbReference type="EMBL" id="FXWJ01000001">
    <property type="protein sequence ID" value="SMQ58227.1"/>
    <property type="molecule type" value="Genomic_DNA"/>
</dbReference>
<dbReference type="Proteomes" id="UP000194464">
    <property type="component" value="Unassembled WGS sequence"/>
</dbReference>
<sequence length="668" mass="74256">MTVKLETPVRLGVPLELYPGEWLHSAISRWSWDVFGVSRAALLDAFGLGSVALWTVESLGTWLPTDLAASISEATGIEIPRLRDATMETLDNVLLVLAPGTDGDRSAVVSKRGPWSWQARTRYCPDCLRHHPGVFKVEWRSPWVFACTTHRRVLLDACPTCQRDVAEMRGRNTDPFDPATCRANIGPKDATRKTWCRAPLEDSWEHFRLAPDSAPMRAQERILYSSLHTDRDFIPTLQSAATALRGAGLYDDIARLSGIDAGELVGLFDEEKHIGISAPNSAYAMAALVGAAYALTTGDEHSMRDLIRQATFARPPAHVPRGMGYGPGSPAELLTRWPHAPQAFRAQILRALDQDLTITQRVLFDTAVHPDTRAQHGDPYGFALRRELLTPEQLWPAWCSRFDVDGNVESETLAAALATVVRGVGMEGEIRHESEAQLAAVLRHNMLGTPGQIDRLLAGVSELAHTIDTSRSWINYRHRSELPADELLVREHWEILADSIGLDPGAERRHRNARRYLWQRLTATGTGSLPEPLKLGRARDDSPQYTAFRTRMTAELQTSLDSYAKAFLLAHGDWYPITWTPDVSVDLDWPGPEITALDMNLLHTMLRDGIYTHRTLAEALGVSTRRVARAIDVVPPSCGQSVMDVDWQQLLPLTALNQHEPGYSSVWG</sequence>
<organism evidence="2 3">
    <name type="scientific">Plantibacter elymi</name>
    <name type="common">nom. nud.</name>
    <dbReference type="NCBI Taxonomy" id="199708"/>
    <lineage>
        <taxon>Bacteria</taxon>
        <taxon>Bacillati</taxon>
        <taxon>Actinomycetota</taxon>
        <taxon>Actinomycetes</taxon>
        <taxon>Micrococcales</taxon>
        <taxon>Microbacteriaceae</taxon>
        <taxon>Plantibacter</taxon>
    </lineage>
</organism>
<dbReference type="RefSeq" id="WP_086472418.1">
    <property type="nucleotide sequence ID" value="NZ_FXWJ01000001.1"/>
</dbReference>
<keyword evidence="3" id="KW-1185">Reference proteome</keyword>
<gene>
    <name evidence="2" type="ORF">SAMN06295909_0125</name>
</gene>
<protein>
    <submittedName>
        <fullName evidence="2">TniQ protein</fullName>
    </submittedName>
</protein>
<evidence type="ECO:0000259" key="1">
    <source>
        <dbReference type="Pfam" id="PF06527"/>
    </source>
</evidence>
<evidence type="ECO:0000313" key="2">
    <source>
        <dbReference type="EMBL" id="SMQ58227.1"/>
    </source>
</evidence>
<dbReference type="InterPro" id="IPR009492">
    <property type="entry name" value="TniQ"/>
</dbReference>
<feature type="domain" description="TniQ" evidence="1">
    <location>
        <begin position="16"/>
        <end position="154"/>
    </location>
</feature>
<reference evidence="2 3" key="1">
    <citation type="submission" date="2017-04" db="EMBL/GenBank/DDBJ databases">
        <authorList>
            <person name="Varghese N."/>
            <person name="Submissions S."/>
        </authorList>
    </citation>
    <scope>NUCLEOTIDE SEQUENCE [LARGE SCALE GENOMIC DNA]</scope>
    <source>
        <strain evidence="2 3">VKM Ac-1784</strain>
    </source>
</reference>
<name>A0ABY1R9B2_9MICO</name>